<dbReference type="InterPro" id="IPR011335">
    <property type="entry name" value="Restrct_endonuc-II-like"/>
</dbReference>
<dbReference type="GO" id="GO:0016032">
    <property type="term" value="P:viral process"/>
    <property type="evidence" value="ECO:0007669"/>
    <property type="project" value="InterPro"/>
</dbReference>
<dbReference type="GO" id="GO:0015074">
    <property type="term" value="P:DNA integration"/>
    <property type="evidence" value="ECO:0007669"/>
    <property type="project" value="InterPro"/>
</dbReference>
<dbReference type="GO" id="GO:0008833">
    <property type="term" value="F:deoxyribonuclease IV (phage-T4-induced) activity"/>
    <property type="evidence" value="ECO:0007669"/>
    <property type="project" value="InterPro"/>
</dbReference>
<dbReference type="SUPFAM" id="SSF52980">
    <property type="entry name" value="Restriction endonuclease-like"/>
    <property type="match status" value="1"/>
</dbReference>
<dbReference type="OrthoDB" id="1634609at2"/>
<dbReference type="AlphaFoldDB" id="A0A177JN32"/>
<organism evidence="1 2">
    <name type="scientific">Sphingobium yanoikuyae</name>
    <name type="common">Sphingomonas yanoikuyae</name>
    <dbReference type="NCBI Taxonomy" id="13690"/>
    <lineage>
        <taxon>Bacteria</taxon>
        <taxon>Pseudomonadati</taxon>
        <taxon>Pseudomonadota</taxon>
        <taxon>Alphaproteobacteria</taxon>
        <taxon>Sphingomonadales</taxon>
        <taxon>Sphingomonadaceae</taxon>
        <taxon>Sphingobium</taxon>
    </lineage>
</organism>
<sequence length="111" mass="12563">MTGYRNGYEARCAAQIGPEYAYEPVKLTYVLECSYLPDFVDVANKRIIEAKGLFDAADRRKILAVKAQNPDYSIEIWFQKPSMKISKGSKTSYADWCEKNGIAWKQGPTGK</sequence>
<dbReference type="Gene3D" id="3.40.91.30">
    <property type="match status" value="1"/>
</dbReference>
<evidence type="ECO:0000313" key="2">
    <source>
        <dbReference type="Proteomes" id="UP000077262"/>
    </source>
</evidence>
<evidence type="ECO:0000313" key="1">
    <source>
        <dbReference type="EMBL" id="OAH42749.1"/>
    </source>
</evidence>
<dbReference type="Pfam" id="PF05367">
    <property type="entry name" value="Phage_endo_I"/>
    <property type="match status" value="1"/>
</dbReference>
<gene>
    <name evidence="1" type="ORF">AX777_05795</name>
</gene>
<accession>A0A177JN32</accession>
<dbReference type="EMBL" id="LSTR01000040">
    <property type="protein sequence ID" value="OAH42749.1"/>
    <property type="molecule type" value="Genomic_DNA"/>
</dbReference>
<comment type="caution">
    <text evidence="1">The sequence shown here is derived from an EMBL/GenBank/DDBJ whole genome shotgun (WGS) entry which is preliminary data.</text>
</comment>
<dbReference type="InterPro" id="IPR008029">
    <property type="entry name" value="Phage_T7_Gp3_endoDNaseI"/>
</dbReference>
<name>A0A177JN32_SPHYA</name>
<dbReference type="Proteomes" id="UP000077262">
    <property type="component" value="Unassembled WGS sequence"/>
</dbReference>
<dbReference type="RefSeq" id="WP_063976598.1">
    <property type="nucleotide sequence ID" value="NZ_LSTR01000040.1"/>
</dbReference>
<proteinExistence type="predicted"/>
<reference evidence="1 2" key="1">
    <citation type="submission" date="2016-02" db="EMBL/GenBank/DDBJ databases">
        <authorList>
            <person name="Wen L."/>
            <person name="He K."/>
            <person name="Yang H."/>
        </authorList>
    </citation>
    <scope>NUCLEOTIDE SEQUENCE [LARGE SCALE GENOMIC DNA]</scope>
    <source>
        <strain evidence="1 2">CD09_2</strain>
    </source>
</reference>
<protein>
    <submittedName>
        <fullName evidence="1">Endodeoxyribonuclease</fullName>
    </submittedName>
</protein>
<dbReference type="CDD" id="cd22324">
    <property type="entry name" value="Endonuclease_I"/>
    <property type="match status" value="1"/>
</dbReference>